<sequence length="649" mass="75031">MEPGFGQNTFIFSDDGSNDRYHNHMSPDRGLSPLNADEKSSKRFRSRSILNFQKDKCGNSNCALNNRDTSWSRDHLNVHPNHNTGTHISCSRAYNRRHRGTLGEYLFASPTMNKTIRIPRKSPSFSATLKSTPKAKPVKSVTSLYEEVSVSTTPTIIQKKRIFGEPRIEGNMTTRASQQSFKEMMNNPYKYQSISVKLGENFQKSIHKKYTPTRKVIKQKLKASDLETHSPRYLNSTQNSSIRKYISIKKDRDGKAQSKTLAEIEAYVNEQRGIGNLKDAQNSTLKDYTRTSSKNKDLYFRSDRSPSGGSRERFHQKKIHQLFQGVLGRKITPEVDPEKNLVTEEIKISDEEAEEIQQMPKKVIRSKKKTKRNKKQIASGPELTYAEVKSKVMSIRDTSTEGSKSPSERTLDDYLQMILDKKKKKSRRKKTKRTAKSKKLKKYQENAKKSDPREHIYDDRLEWQRSQFEQELLEQERKYYEHVENLQKFEYLQNEEPSYEHIQNGGSQHFHSSAESSDYQKTPANIAQNVPGEIVLHEIKGANRENYVTFENPTEQAQQTYRNSRDFGLNLGALPKPQSPLKPRFRSKKTTKEMLLSTGGSVASIWTVPDSLKEYTDVDKRTGYNFDCEECDRDPDYNIDKRLPNYIPQ</sequence>
<feature type="region of interest" description="Disordered" evidence="1">
    <location>
        <begin position="422"/>
        <end position="453"/>
    </location>
</feature>
<feature type="compositionally biased region" description="Basic and acidic residues" evidence="1">
    <location>
        <begin position="442"/>
        <end position="453"/>
    </location>
</feature>
<dbReference type="EMBL" id="CAMPGE010029340">
    <property type="protein sequence ID" value="CAI2386806.1"/>
    <property type="molecule type" value="Genomic_DNA"/>
</dbReference>
<feature type="region of interest" description="Disordered" evidence="1">
    <location>
        <begin position="500"/>
        <end position="520"/>
    </location>
</feature>
<feature type="compositionally biased region" description="Basic residues" evidence="1">
    <location>
        <begin position="422"/>
        <end position="441"/>
    </location>
</feature>
<gene>
    <name evidence="2" type="ORF">ECRASSUSDP1_LOCUS28430</name>
</gene>
<name>A0AAD1Y9Y9_EUPCR</name>
<feature type="compositionally biased region" description="Polar residues" evidence="1">
    <location>
        <begin position="1"/>
        <end position="11"/>
    </location>
</feature>
<evidence type="ECO:0000256" key="1">
    <source>
        <dbReference type="SAM" id="MobiDB-lite"/>
    </source>
</evidence>
<proteinExistence type="predicted"/>
<feature type="region of interest" description="Disordered" evidence="1">
    <location>
        <begin position="353"/>
        <end position="382"/>
    </location>
</feature>
<accession>A0AAD1Y9Y9</accession>
<protein>
    <submittedName>
        <fullName evidence="2">Uncharacterized protein</fullName>
    </submittedName>
</protein>
<reference evidence="2" key="1">
    <citation type="submission" date="2023-07" db="EMBL/GenBank/DDBJ databases">
        <authorList>
            <consortium name="AG Swart"/>
            <person name="Singh M."/>
            <person name="Singh A."/>
            <person name="Seah K."/>
            <person name="Emmerich C."/>
        </authorList>
    </citation>
    <scope>NUCLEOTIDE SEQUENCE</scope>
    <source>
        <strain evidence="2">DP1</strain>
    </source>
</reference>
<comment type="caution">
    <text evidence="2">The sequence shown here is derived from an EMBL/GenBank/DDBJ whole genome shotgun (WGS) entry which is preliminary data.</text>
</comment>
<feature type="compositionally biased region" description="Basic and acidic residues" evidence="1">
    <location>
        <begin position="17"/>
        <end position="27"/>
    </location>
</feature>
<feature type="compositionally biased region" description="Basic residues" evidence="1">
    <location>
        <begin position="362"/>
        <end position="375"/>
    </location>
</feature>
<feature type="region of interest" description="Disordered" evidence="1">
    <location>
        <begin position="1"/>
        <end position="40"/>
    </location>
</feature>
<evidence type="ECO:0000313" key="3">
    <source>
        <dbReference type="Proteomes" id="UP001295684"/>
    </source>
</evidence>
<dbReference type="AlphaFoldDB" id="A0AAD1Y9Y9"/>
<organism evidence="2 3">
    <name type="scientific">Euplotes crassus</name>
    <dbReference type="NCBI Taxonomy" id="5936"/>
    <lineage>
        <taxon>Eukaryota</taxon>
        <taxon>Sar</taxon>
        <taxon>Alveolata</taxon>
        <taxon>Ciliophora</taxon>
        <taxon>Intramacronucleata</taxon>
        <taxon>Spirotrichea</taxon>
        <taxon>Hypotrichia</taxon>
        <taxon>Euplotida</taxon>
        <taxon>Euplotidae</taxon>
        <taxon>Moneuplotes</taxon>
    </lineage>
</organism>
<evidence type="ECO:0000313" key="2">
    <source>
        <dbReference type="EMBL" id="CAI2386806.1"/>
    </source>
</evidence>
<feature type="compositionally biased region" description="Polar residues" evidence="1">
    <location>
        <begin position="504"/>
        <end position="520"/>
    </location>
</feature>
<keyword evidence="3" id="KW-1185">Reference proteome</keyword>
<dbReference type="Proteomes" id="UP001295684">
    <property type="component" value="Unassembled WGS sequence"/>
</dbReference>